<dbReference type="InterPro" id="IPR036291">
    <property type="entry name" value="NAD(P)-bd_dom_sf"/>
</dbReference>
<reference evidence="3 4" key="1">
    <citation type="submission" date="2017-12" db="EMBL/GenBank/DDBJ databases">
        <title>Comparative genomics of Botrytis spp.</title>
        <authorList>
            <person name="Valero-Jimenez C.A."/>
            <person name="Tapia P."/>
            <person name="Veloso J."/>
            <person name="Silva-Moreno E."/>
            <person name="Staats M."/>
            <person name="Valdes J.H."/>
            <person name="Van Kan J.A.L."/>
        </authorList>
    </citation>
    <scope>NUCLEOTIDE SEQUENCE [LARGE SCALE GENOMIC DNA]</scope>
    <source>
        <strain evidence="3 4">Be9601</strain>
    </source>
</reference>
<dbReference type="InterPro" id="IPR050425">
    <property type="entry name" value="NAD(P)_dehydrat-like"/>
</dbReference>
<dbReference type="SUPFAM" id="SSF51735">
    <property type="entry name" value="NAD(P)-binding Rossmann-fold domains"/>
    <property type="match status" value="1"/>
</dbReference>
<dbReference type="PANTHER" id="PTHR10366:SF564">
    <property type="entry name" value="STEROL-4-ALPHA-CARBOXYLATE 3-DEHYDROGENASE, DECARBOXYLATING"/>
    <property type="match status" value="1"/>
</dbReference>
<evidence type="ECO:0008006" key="5">
    <source>
        <dbReference type="Google" id="ProtNLM"/>
    </source>
</evidence>
<evidence type="ECO:0000313" key="3">
    <source>
        <dbReference type="EMBL" id="TGO73549.1"/>
    </source>
</evidence>
<gene>
    <name evidence="3" type="ORF">BELL_0352g00100</name>
</gene>
<dbReference type="AlphaFoldDB" id="A0A4Z1JIJ7"/>
<dbReference type="PANTHER" id="PTHR10366">
    <property type="entry name" value="NAD DEPENDENT EPIMERASE/DEHYDRATASE"/>
    <property type="match status" value="1"/>
</dbReference>
<evidence type="ECO:0000256" key="2">
    <source>
        <dbReference type="ARBA" id="ARBA00023445"/>
    </source>
</evidence>
<name>A0A4Z1JIJ7_9HELO</name>
<evidence type="ECO:0000256" key="1">
    <source>
        <dbReference type="ARBA" id="ARBA00023002"/>
    </source>
</evidence>
<dbReference type="EMBL" id="PQXM01000350">
    <property type="protein sequence ID" value="TGO73549.1"/>
    <property type="molecule type" value="Genomic_DNA"/>
</dbReference>
<comment type="similarity">
    <text evidence="2">Belongs to the NAD(P)-dependent epimerase/dehydratase family. Dihydroflavonol-4-reductase subfamily.</text>
</comment>
<sequence length="211" mass="23646">MLEPTINGTVGILKAIKQSTPSVKRIVITSSIAAVMNPFSAPAKYTTEDWNPVTKKQALKFIRKKLPSIGLATINPPAILGPVLHYLKFLAEINTSNTTIADLMQGKWKNKALSTFTKPWVNVRDVILAYMNTLEISEAARRRFLLNKGFVTNTDYIAIAKNNSIIKDKLPKTINKEKITDFEVDIELVEKILGIKFRSLEENVFDIITSL</sequence>
<accession>A0A4Z1JIJ7</accession>
<dbReference type="Gene3D" id="3.40.50.720">
    <property type="entry name" value="NAD(P)-binding Rossmann-like Domain"/>
    <property type="match status" value="1"/>
</dbReference>
<dbReference type="GO" id="GO:0016616">
    <property type="term" value="F:oxidoreductase activity, acting on the CH-OH group of donors, NAD or NADP as acceptor"/>
    <property type="evidence" value="ECO:0007669"/>
    <property type="project" value="TreeGrafter"/>
</dbReference>
<dbReference type="STRING" id="278938.A0A4Z1JIJ7"/>
<keyword evidence="1" id="KW-0560">Oxidoreductase</keyword>
<comment type="caution">
    <text evidence="3">The sequence shown here is derived from an EMBL/GenBank/DDBJ whole genome shotgun (WGS) entry which is preliminary data.</text>
</comment>
<evidence type="ECO:0000313" key="4">
    <source>
        <dbReference type="Proteomes" id="UP000297229"/>
    </source>
</evidence>
<organism evidence="3 4">
    <name type="scientific">Botrytis elliptica</name>
    <dbReference type="NCBI Taxonomy" id="278938"/>
    <lineage>
        <taxon>Eukaryota</taxon>
        <taxon>Fungi</taxon>
        <taxon>Dikarya</taxon>
        <taxon>Ascomycota</taxon>
        <taxon>Pezizomycotina</taxon>
        <taxon>Leotiomycetes</taxon>
        <taxon>Helotiales</taxon>
        <taxon>Sclerotiniaceae</taxon>
        <taxon>Botrytis</taxon>
    </lineage>
</organism>
<protein>
    <recommendedName>
        <fullName evidence="5">3-beta hydroxysteroid dehydrogenase/isomerase domain-containing protein</fullName>
    </recommendedName>
</protein>
<keyword evidence="4" id="KW-1185">Reference proteome</keyword>
<proteinExistence type="inferred from homology"/>
<dbReference type="Proteomes" id="UP000297229">
    <property type="component" value="Unassembled WGS sequence"/>
</dbReference>